<dbReference type="KEGG" id="csn:Cyast_1393"/>
<accession>K9YLK2</accession>
<dbReference type="SMART" id="SM01294">
    <property type="entry name" value="PKS_PP_betabranch"/>
    <property type="match status" value="1"/>
</dbReference>
<proteinExistence type="predicted"/>
<reference evidence="5" key="1">
    <citation type="journal article" date="2013" name="Proc. Natl. Acad. Sci. U.S.A.">
        <title>Improving the coverage of the cyanobacterial phylum using diversity-driven genome sequencing.</title>
        <authorList>
            <person name="Shih P.M."/>
            <person name="Wu D."/>
            <person name="Latifi A."/>
            <person name="Axen S.D."/>
            <person name="Fewer D.P."/>
            <person name="Talla E."/>
            <person name="Calteau A."/>
            <person name="Cai F."/>
            <person name="Tandeau de Marsac N."/>
            <person name="Rippka R."/>
            <person name="Herdman M."/>
            <person name="Sivonen K."/>
            <person name="Coursin T."/>
            <person name="Laurent T."/>
            <person name="Goodwin L."/>
            <person name="Nolan M."/>
            <person name="Davenport K.W."/>
            <person name="Han C.S."/>
            <person name="Rubin E.M."/>
            <person name="Eisen J.A."/>
            <person name="Woyke T."/>
            <person name="Gugger M."/>
            <person name="Kerfeld C.A."/>
        </authorList>
    </citation>
    <scope>NUCLEOTIDE SEQUENCE [LARGE SCALE GENOMIC DNA]</scope>
    <source>
        <strain evidence="5">ATCC 29140 / PCC 7202</strain>
    </source>
</reference>
<dbReference type="InterPro" id="IPR020806">
    <property type="entry name" value="PKS_PP-bd"/>
</dbReference>
<dbReference type="SMART" id="SM00823">
    <property type="entry name" value="PKS_PP"/>
    <property type="match status" value="1"/>
</dbReference>
<evidence type="ECO:0000256" key="2">
    <source>
        <dbReference type="ARBA" id="ARBA00022553"/>
    </source>
</evidence>
<dbReference type="InterPro" id="IPR006162">
    <property type="entry name" value="Ppantetheine_attach_site"/>
</dbReference>
<dbReference type="PROSITE" id="PS00012">
    <property type="entry name" value="PHOSPHOPANTETHEINE"/>
    <property type="match status" value="1"/>
</dbReference>
<dbReference type="STRING" id="292563.Cyast_1393"/>
<evidence type="ECO:0000256" key="1">
    <source>
        <dbReference type="ARBA" id="ARBA00022450"/>
    </source>
</evidence>
<dbReference type="InterPro" id="IPR009081">
    <property type="entry name" value="PP-bd_ACP"/>
</dbReference>
<dbReference type="PATRIC" id="fig|292563.3.peg.1459"/>
<protein>
    <submittedName>
        <fullName evidence="4">Phosphopantetheine-binding protein</fullName>
    </submittedName>
</protein>
<dbReference type="EMBL" id="CP003940">
    <property type="protein sequence ID" value="AFZ47357.1"/>
    <property type="molecule type" value="Genomic_DNA"/>
</dbReference>
<evidence type="ECO:0000313" key="5">
    <source>
        <dbReference type="Proteomes" id="UP000010483"/>
    </source>
</evidence>
<dbReference type="Proteomes" id="UP000010483">
    <property type="component" value="Chromosome"/>
</dbReference>
<sequence>MTNSQIKIVQNWLIDQLSEQLSLDPENISVNESLTRYGLDSIDAVTMVGDLEDWLDLELPSTLFWDYPTIAQSSAYLVENFDLENISLTANETPVTPAKSAEPVLAGEKKSGLFGRLMGR</sequence>
<keyword evidence="5" id="KW-1185">Reference proteome</keyword>
<dbReference type="Pfam" id="PF00550">
    <property type="entry name" value="PP-binding"/>
    <property type="match status" value="1"/>
</dbReference>
<dbReference type="SUPFAM" id="SSF47336">
    <property type="entry name" value="ACP-like"/>
    <property type="match status" value="1"/>
</dbReference>
<dbReference type="InterPro" id="IPR036736">
    <property type="entry name" value="ACP-like_sf"/>
</dbReference>
<dbReference type="AlphaFoldDB" id="K9YLK2"/>
<keyword evidence="1" id="KW-0596">Phosphopantetheine</keyword>
<organism evidence="4 5">
    <name type="scientific">Cyanobacterium stanieri (strain ATCC 29140 / PCC 7202)</name>
    <dbReference type="NCBI Taxonomy" id="292563"/>
    <lineage>
        <taxon>Bacteria</taxon>
        <taxon>Bacillati</taxon>
        <taxon>Cyanobacteriota</taxon>
        <taxon>Cyanophyceae</taxon>
        <taxon>Oscillatoriophycideae</taxon>
        <taxon>Chroococcales</taxon>
        <taxon>Geminocystaceae</taxon>
        <taxon>Cyanobacterium</taxon>
    </lineage>
</organism>
<dbReference type="eggNOG" id="COG0236">
    <property type="taxonomic scope" value="Bacteria"/>
</dbReference>
<evidence type="ECO:0000259" key="3">
    <source>
        <dbReference type="PROSITE" id="PS50075"/>
    </source>
</evidence>
<dbReference type="HOGENOM" id="CLU_157807_0_0_3"/>
<gene>
    <name evidence="4" type="ordered locus">Cyast_1393</name>
</gene>
<dbReference type="PROSITE" id="PS50075">
    <property type="entry name" value="CARRIER"/>
    <property type="match status" value="1"/>
</dbReference>
<name>K9YLK2_CYASC</name>
<keyword evidence="2" id="KW-0597">Phosphoprotein</keyword>
<dbReference type="BioCyc" id="CSTA292563:G1353-1405-MONOMER"/>
<evidence type="ECO:0000313" key="4">
    <source>
        <dbReference type="EMBL" id="AFZ47357.1"/>
    </source>
</evidence>
<dbReference type="GO" id="GO:0031177">
    <property type="term" value="F:phosphopantetheine binding"/>
    <property type="evidence" value="ECO:0007669"/>
    <property type="project" value="InterPro"/>
</dbReference>
<dbReference type="Gene3D" id="1.10.1200.10">
    <property type="entry name" value="ACP-like"/>
    <property type="match status" value="1"/>
</dbReference>
<feature type="domain" description="Carrier" evidence="3">
    <location>
        <begin position="4"/>
        <end position="81"/>
    </location>
</feature>